<keyword evidence="7 9" id="KW-0624">Polysaccharide degradation</keyword>
<feature type="compositionally biased region" description="Polar residues" evidence="10">
    <location>
        <begin position="38"/>
        <end position="48"/>
    </location>
</feature>
<evidence type="ECO:0000256" key="10">
    <source>
        <dbReference type="SAM" id="MobiDB-lite"/>
    </source>
</evidence>
<dbReference type="EMBL" id="CP010310">
    <property type="protein sequence ID" value="AJC22474.1"/>
    <property type="molecule type" value="Genomic_DNA"/>
</dbReference>
<evidence type="ECO:0000256" key="11">
    <source>
        <dbReference type="SAM" id="SignalP"/>
    </source>
</evidence>
<dbReference type="GO" id="GO:0008810">
    <property type="term" value="F:cellulase activity"/>
    <property type="evidence" value="ECO:0007669"/>
    <property type="project" value="UniProtKB-EC"/>
</dbReference>
<dbReference type="KEGG" id="ppul:RO07_21955"/>
<accession>A0AAJ4ZHJ6</accession>
<keyword evidence="5" id="KW-0136">Cellulose degradation</keyword>
<gene>
    <name evidence="13" type="primary">bcsZ</name>
    <name evidence="13" type="ORF">NCTC13159_04937</name>
    <name evidence="12" type="ORF">RO07_21955</name>
</gene>
<evidence type="ECO:0000313" key="12">
    <source>
        <dbReference type="EMBL" id="AJC22474.1"/>
    </source>
</evidence>
<dbReference type="NCBIfam" id="NF008305">
    <property type="entry name" value="PRK11097.1"/>
    <property type="match status" value="1"/>
</dbReference>
<dbReference type="SUPFAM" id="SSF48208">
    <property type="entry name" value="Six-hairpin glycosidases"/>
    <property type="match status" value="1"/>
</dbReference>
<dbReference type="Gene3D" id="1.50.10.10">
    <property type="match status" value="1"/>
</dbReference>
<evidence type="ECO:0000313" key="13">
    <source>
        <dbReference type="EMBL" id="SUA93376.1"/>
    </source>
</evidence>
<dbReference type="RefSeq" id="WP_039411396.1">
    <property type="nucleotide sequence ID" value="NZ_CP010310.2"/>
</dbReference>
<dbReference type="Proteomes" id="UP000254589">
    <property type="component" value="Unassembled WGS sequence"/>
</dbReference>
<dbReference type="InterPro" id="IPR008928">
    <property type="entry name" value="6-hairpin_glycosidase_sf"/>
</dbReference>
<dbReference type="AlphaFoldDB" id="A0AAJ4ZHJ6"/>
<evidence type="ECO:0000256" key="2">
    <source>
        <dbReference type="ARBA" id="ARBA00009209"/>
    </source>
</evidence>
<keyword evidence="14" id="KW-1185">Reference proteome</keyword>
<evidence type="ECO:0000256" key="1">
    <source>
        <dbReference type="ARBA" id="ARBA00000966"/>
    </source>
</evidence>
<evidence type="ECO:0000256" key="6">
    <source>
        <dbReference type="ARBA" id="ARBA00023295"/>
    </source>
</evidence>
<dbReference type="InterPro" id="IPR012341">
    <property type="entry name" value="6hp_glycosidase-like_sf"/>
</dbReference>
<feature type="signal peptide" evidence="11">
    <location>
        <begin position="1"/>
        <end position="30"/>
    </location>
</feature>
<protein>
    <recommendedName>
        <fullName evidence="9">Glucanase</fullName>
        <ecNumber evidence="9">3.2.1.-</ecNumber>
    </recommendedName>
</protein>
<dbReference type="EC" id="3.2.1.-" evidence="9"/>
<comment type="similarity">
    <text evidence="2 9">Belongs to the glycosyl hydrolase 8 (cellulase D) family.</text>
</comment>
<dbReference type="GO" id="GO:0030245">
    <property type="term" value="P:cellulose catabolic process"/>
    <property type="evidence" value="ECO:0007669"/>
    <property type="project" value="UniProtKB-KW"/>
</dbReference>
<dbReference type="InterPro" id="IPR019834">
    <property type="entry name" value="Glyco_hydro_8_CS"/>
</dbReference>
<dbReference type="InterPro" id="IPR002037">
    <property type="entry name" value="Glyco_hydro_8"/>
</dbReference>
<reference evidence="14" key="1">
    <citation type="submission" date="2014-12" db="EMBL/GenBank/DDBJ databases">
        <title>Complete Genome Sequencing of Pandoraea pulmonicola DSM 16583.</title>
        <authorList>
            <person name="Chan K.-G."/>
        </authorList>
    </citation>
    <scope>NUCLEOTIDE SEQUENCE [LARGE SCALE GENOMIC DNA]</scope>
    <source>
        <strain evidence="14">DSM 16583</strain>
    </source>
</reference>
<feature type="region of interest" description="Disordered" evidence="10">
    <location>
        <begin position="38"/>
        <end position="70"/>
    </location>
</feature>
<reference evidence="13 15" key="3">
    <citation type="submission" date="2018-06" db="EMBL/GenBank/DDBJ databases">
        <authorList>
            <consortium name="Pathogen Informatics"/>
            <person name="Doyle S."/>
        </authorList>
    </citation>
    <scope>NUCLEOTIDE SEQUENCE [LARGE SCALE GENOMIC DNA]</scope>
    <source>
        <strain evidence="13 15">NCTC13159</strain>
    </source>
</reference>
<reference evidence="12" key="2">
    <citation type="submission" date="2016-11" db="EMBL/GenBank/DDBJ databases">
        <title>Complete Genome Sequencing of Pandoraea pulmonicola DSM 16583.</title>
        <authorList>
            <person name="Chan K.-G."/>
        </authorList>
    </citation>
    <scope>NUCLEOTIDE SEQUENCE</scope>
    <source>
        <strain evidence="12">DSM 16583</strain>
    </source>
</reference>
<evidence type="ECO:0000256" key="5">
    <source>
        <dbReference type="ARBA" id="ARBA00023001"/>
    </source>
</evidence>
<evidence type="ECO:0000313" key="14">
    <source>
        <dbReference type="Proteomes" id="UP000035086"/>
    </source>
</evidence>
<evidence type="ECO:0000256" key="7">
    <source>
        <dbReference type="ARBA" id="ARBA00023326"/>
    </source>
</evidence>
<evidence type="ECO:0000256" key="4">
    <source>
        <dbReference type="ARBA" id="ARBA00022801"/>
    </source>
</evidence>
<dbReference type="PROSITE" id="PS00812">
    <property type="entry name" value="GLYCOSYL_HYDROL_F8"/>
    <property type="match status" value="1"/>
</dbReference>
<keyword evidence="7 9" id="KW-0119">Carbohydrate metabolism</keyword>
<dbReference type="PRINTS" id="PR00735">
    <property type="entry name" value="GLHYDRLASE8"/>
</dbReference>
<dbReference type="Proteomes" id="UP000035086">
    <property type="component" value="Chromosome"/>
</dbReference>
<organism evidence="13 15">
    <name type="scientific">Pandoraea pulmonicola</name>
    <dbReference type="NCBI Taxonomy" id="93221"/>
    <lineage>
        <taxon>Bacteria</taxon>
        <taxon>Pseudomonadati</taxon>
        <taxon>Pseudomonadota</taxon>
        <taxon>Betaproteobacteria</taxon>
        <taxon>Burkholderiales</taxon>
        <taxon>Burkholderiaceae</taxon>
        <taxon>Pandoraea</taxon>
    </lineage>
</organism>
<feature type="active site" description="Nucleophile" evidence="8">
    <location>
        <position position="167"/>
    </location>
</feature>
<sequence length="426" mass="45940">MNRADVYGRRRRAVLRTLAAGSVLPWVAGAQHLAAQSRSTAVAGTSSKPGRAGGPDRAPSPAPAAGGQRACAPLDWPDWTRFKANFLSGDGRVVDRGMEDQRTVSEGQAYALMFALIGNDRTTFDKVLEWTADNLAQGDLTAHLPAWLWGRKADGQWAVLDSNPASDADMWIAYALGEAGRLWRVRRYTALGALVARRVAAEETDFLPGLGRTLLPAPVGFHPAKDLWRLNPSYVPMQVVRRLAGLFPDSGWSQLVASSLKQITLTAPPLGFAPEWATYRTGRGFEIDPETQGEGSYNAIRVYLWAGMLAPGSDDFRALSHTFGGMLKYVAAHGAPPERVNTRDGTAKQDGPSGFSASLVPLLQAVGDTALAQQQVARARSLDAASPPGYYSSVLSLFGLGWHEGRFRFAADGTLHVTWEEACAPR</sequence>
<evidence type="ECO:0000256" key="3">
    <source>
        <dbReference type="ARBA" id="ARBA00022729"/>
    </source>
</evidence>
<evidence type="ECO:0000256" key="8">
    <source>
        <dbReference type="PROSITE-ProRule" id="PRU10058"/>
    </source>
</evidence>
<keyword evidence="3 11" id="KW-0732">Signal</keyword>
<feature type="chain" id="PRO_5042573957" description="Glucanase" evidence="11">
    <location>
        <begin position="31"/>
        <end position="426"/>
    </location>
</feature>
<name>A0AAJ4ZHJ6_PANPU</name>
<evidence type="ECO:0000313" key="15">
    <source>
        <dbReference type="Proteomes" id="UP000254589"/>
    </source>
</evidence>
<evidence type="ECO:0000256" key="9">
    <source>
        <dbReference type="RuleBase" id="RU361167"/>
    </source>
</evidence>
<keyword evidence="4 9" id="KW-0378">Hydrolase</keyword>
<dbReference type="EMBL" id="UGSJ01000001">
    <property type="protein sequence ID" value="SUA93376.1"/>
    <property type="molecule type" value="Genomic_DNA"/>
</dbReference>
<keyword evidence="6 9" id="KW-0326">Glycosidase</keyword>
<proteinExistence type="inferred from homology"/>
<comment type="catalytic activity">
    <reaction evidence="1">
        <text>Endohydrolysis of (1-&gt;4)-beta-D-glucosidic linkages in cellulose, lichenin and cereal beta-D-glucans.</text>
        <dbReference type="EC" id="3.2.1.4"/>
    </reaction>
</comment>
<dbReference type="Pfam" id="PF01270">
    <property type="entry name" value="Glyco_hydro_8"/>
    <property type="match status" value="1"/>
</dbReference>